<dbReference type="GO" id="GO:0008235">
    <property type="term" value="F:metalloexopeptidase activity"/>
    <property type="evidence" value="ECO:0007669"/>
    <property type="project" value="UniProtKB-ARBA"/>
</dbReference>
<dbReference type="InterPro" id="IPR050659">
    <property type="entry name" value="Peptidase_M24B"/>
</dbReference>
<dbReference type="GO" id="GO:0004177">
    <property type="term" value="F:aminopeptidase activity"/>
    <property type="evidence" value="ECO:0007669"/>
    <property type="project" value="UniProtKB-KW"/>
</dbReference>
<dbReference type="InterPro" id="IPR000587">
    <property type="entry name" value="Creatinase_N"/>
</dbReference>
<name>A0A2J6WYK8_9CHLR</name>
<dbReference type="PRINTS" id="PR00599">
    <property type="entry name" value="MAPEPTIDASE"/>
</dbReference>
<dbReference type="PANTHER" id="PTHR46112:SF3">
    <property type="entry name" value="AMINOPEPTIDASE YPDF"/>
    <property type="match status" value="1"/>
</dbReference>
<dbReference type="Proteomes" id="UP000243376">
    <property type="component" value="Unassembled WGS sequence"/>
</dbReference>
<organism evidence="3 4">
    <name type="scientific">Chloroflexus aggregans</name>
    <dbReference type="NCBI Taxonomy" id="152260"/>
    <lineage>
        <taxon>Bacteria</taxon>
        <taxon>Bacillati</taxon>
        <taxon>Chloroflexota</taxon>
        <taxon>Chloroflexia</taxon>
        <taxon>Chloroflexales</taxon>
        <taxon>Chloroflexineae</taxon>
        <taxon>Chloroflexaceae</taxon>
        <taxon>Chloroflexus</taxon>
    </lineage>
</organism>
<dbReference type="SUPFAM" id="SSF55920">
    <property type="entry name" value="Creatinase/aminopeptidase"/>
    <property type="match status" value="1"/>
</dbReference>
<reference evidence="3 4" key="1">
    <citation type="submission" date="2018-01" db="EMBL/GenBank/DDBJ databases">
        <title>Metagenomic assembled genomes from two thermal pools in the Uzon Caldera, Kamchatka, Russia.</title>
        <authorList>
            <person name="Wilkins L."/>
            <person name="Ettinger C."/>
        </authorList>
    </citation>
    <scope>NUCLEOTIDE SEQUENCE [LARGE SCALE GENOMIC DNA]</scope>
    <source>
        <strain evidence="3">ZAV-02</strain>
    </source>
</reference>
<dbReference type="InterPro" id="IPR029149">
    <property type="entry name" value="Creatin/AminoP/Spt16_N"/>
</dbReference>
<feature type="domain" description="Peptidase M24" evidence="1">
    <location>
        <begin position="151"/>
        <end position="353"/>
    </location>
</feature>
<feature type="domain" description="Creatinase N-terminal" evidence="2">
    <location>
        <begin position="4"/>
        <end position="143"/>
    </location>
</feature>
<protein>
    <submittedName>
        <fullName evidence="3">Aminopeptidase P family protein</fullName>
    </submittedName>
</protein>
<sequence length="371" mass="39532">MSIRLQRLTERLAVTGWIGAALMPSTNLAYLTGLCFHAGKRLTLLLIPANGDTPVMVVPQLELERVRATSPFAMRYFAWSDAEGPLNALAEGMTAAFGAGTPTRPLAIEHTVMRVMTLRMLETVAPGLPTVNIDPLIGELRMVKDGEELALMERAVAMVEQALHVFLAQVRPGLSERVLSRMLHDAIIAAGADGESFTNIVASGPNSANPHHENSDRILQPGDLVIIDCGAVYRGYQSDITRTIAIGEPTAAARHVYEVVLAANTAARAACRPGVTGASIDAAARSVIEAAGYGAAFVHRTGHGLGLETHELPNIVAGSDTPLAPGTTFTIEPGIYLPGQYGVRIEDDVVITEEGSRSLTTFSRELIVIQE</sequence>
<dbReference type="SUPFAM" id="SSF53092">
    <property type="entry name" value="Creatinase/prolidase N-terminal domain"/>
    <property type="match status" value="1"/>
</dbReference>
<evidence type="ECO:0000259" key="2">
    <source>
        <dbReference type="Pfam" id="PF01321"/>
    </source>
</evidence>
<dbReference type="EMBL" id="PNIQ01000868">
    <property type="protein sequence ID" value="PMP76351.1"/>
    <property type="molecule type" value="Genomic_DNA"/>
</dbReference>
<dbReference type="InterPro" id="IPR001714">
    <property type="entry name" value="Pept_M24_MAP"/>
</dbReference>
<comment type="caution">
    <text evidence="3">The sequence shown here is derived from an EMBL/GenBank/DDBJ whole genome shotgun (WGS) entry which is preliminary data.</text>
</comment>
<accession>A0A2J6WYK8</accession>
<dbReference type="CDD" id="cd01092">
    <property type="entry name" value="APP-like"/>
    <property type="match status" value="1"/>
</dbReference>
<dbReference type="Pfam" id="PF01321">
    <property type="entry name" value="Creatinase_N"/>
    <property type="match status" value="1"/>
</dbReference>
<dbReference type="Gene3D" id="3.40.350.10">
    <property type="entry name" value="Creatinase/prolidase N-terminal domain"/>
    <property type="match status" value="1"/>
</dbReference>
<dbReference type="InterPro" id="IPR000994">
    <property type="entry name" value="Pept_M24"/>
</dbReference>
<dbReference type="AlphaFoldDB" id="A0A2J6WYK8"/>
<dbReference type="PANTHER" id="PTHR46112">
    <property type="entry name" value="AMINOPEPTIDASE"/>
    <property type="match status" value="1"/>
</dbReference>
<evidence type="ECO:0000313" key="3">
    <source>
        <dbReference type="EMBL" id="PMP76351.1"/>
    </source>
</evidence>
<keyword evidence="3" id="KW-0645">Protease</keyword>
<dbReference type="InterPro" id="IPR036005">
    <property type="entry name" value="Creatinase/aminopeptidase-like"/>
</dbReference>
<dbReference type="Gene3D" id="3.90.230.10">
    <property type="entry name" value="Creatinase/methionine aminopeptidase superfamily"/>
    <property type="match status" value="1"/>
</dbReference>
<keyword evidence="3" id="KW-0031">Aminopeptidase</keyword>
<evidence type="ECO:0000259" key="1">
    <source>
        <dbReference type="Pfam" id="PF00557"/>
    </source>
</evidence>
<keyword evidence="3" id="KW-0378">Hydrolase</keyword>
<dbReference type="Pfam" id="PF00557">
    <property type="entry name" value="Peptidase_M24"/>
    <property type="match status" value="1"/>
</dbReference>
<evidence type="ECO:0000313" key="4">
    <source>
        <dbReference type="Proteomes" id="UP000243376"/>
    </source>
</evidence>
<proteinExistence type="predicted"/>
<gene>
    <name evidence="3" type="ORF">C0184_12970</name>
</gene>